<evidence type="ECO:0000313" key="3">
    <source>
        <dbReference type="Proteomes" id="UP001642484"/>
    </source>
</evidence>
<evidence type="ECO:0000256" key="1">
    <source>
        <dbReference type="SAM" id="MobiDB-lite"/>
    </source>
</evidence>
<proteinExistence type="predicted"/>
<accession>A0ABP0HMY1</accession>
<sequence>MVSAFDAPAGSSGHAEVHMERSDVSPAPATPRPGGQGISKEKKFSRCAVLEDLCPPGAKITLNYNDHRWAGSFQNQFATDKWIGNLKNRTVTKTFQAASPANWQSALKEIHSILWTKWFLAEPEFSELSLPVEKRQEAGQISDAILAELQVVIDKLPDKKSYQKRS</sequence>
<keyword evidence="3" id="KW-1185">Reference proteome</keyword>
<comment type="caution">
    <text evidence="2">The sequence shown here is derived from an EMBL/GenBank/DDBJ whole genome shotgun (WGS) entry which is preliminary data.</text>
</comment>
<feature type="region of interest" description="Disordered" evidence="1">
    <location>
        <begin position="1"/>
        <end position="39"/>
    </location>
</feature>
<organism evidence="2 3">
    <name type="scientific">Durusdinium trenchii</name>
    <dbReference type="NCBI Taxonomy" id="1381693"/>
    <lineage>
        <taxon>Eukaryota</taxon>
        <taxon>Sar</taxon>
        <taxon>Alveolata</taxon>
        <taxon>Dinophyceae</taxon>
        <taxon>Suessiales</taxon>
        <taxon>Symbiodiniaceae</taxon>
        <taxon>Durusdinium</taxon>
    </lineage>
</organism>
<dbReference type="Proteomes" id="UP001642484">
    <property type="component" value="Unassembled WGS sequence"/>
</dbReference>
<gene>
    <name evidence="2" type="ORF">CCMP2556_LOCUS1978</name>
</gene>
<evidence type="ECO:0000313" key="2">
    <source>
        <dbReference type="EMBL" id="CAK8990230.1"/>
    </source>
</evidence>
<reference evidence="2 3" key="1">
    <citation type="submission" date="2024-02" db="EMBL/GenBank/DDBJ databases">
        <authorList>
            <person name="Chen Y."/>
            <person name="Shah S."/>
            <person name="Dougan E. K."/>
            <person name="Thang M."/>
            <person name="Chan C."/>
        </authorList>
    </citation>
    <scope>NUCLEOTIDE SEQUENCE [LARGE SCALE GENOMIC DNA]</scope>
</reference>
<name>A0ABP0HMY1_9DINO</name>
<protein>
    <submittedName>
        <fullName evidence="2">Uncharacterized protein</fullName>
    </submittedName>
</protein>
<dbReference type="EMBL" id="CAXAMN010000708">
    <property type="protein sequence ID" value="CAK8990230.1"/>
    <property type="molecule type" value="Genomic_DNA"/>
</dbReference>